<accession>A0AA37BQM4</accession>
<proteinExistence type="predicted"/>
<dbReference type="AlphaFoldDB" id="A0AA37BQM4"/>
<sequence>MMSAKHHCIICGTLIYSGLYCSTCNAEVTRSRTLDEESLEEWISRKRDERLRVSRHGSEGEIPLEDFA</sequence>
<reference evidence="1" key="1">
    <citation type="journal article" date="2014" name="Int. J. Syst. Evol. Microbiol.">
        <title>Complete genome sequence of Corynebacterium casei LMG S-19264T (=DSM 44701T), isolated from a smear-ripened cheese.</title>
        <authorList>
            <consortium name="US DOE Joint Genome Institute (JGI-PGF)"/>
            <person name="Walter F."/>
            <person name="Albersmeier A."/>
            <person name="Kalinowski J."/>
            <person name="Ruckert C."/>
        </authorList>
    </citation>
    <scope>NUCLEOTIDE SEQUENCE</scope>
    <source>
        <strain evidence="1">JCM 13583</strain>
    </source>
</reference>
<organism evidence="1 2">
    <name type="scientific">Thermogymnomonas acidicola</name>
    <dbReference type="NCBI Taxonomy" id="399579"/>
    <lineage>
        <taxon>Archaea</taxon>
        <taxon>Methanobacteriati</taxon>
        <taxon>Thermoplasmatota</taxon>
        <taxon>Thermoplasmata</taxon>
        <taxon>Thermoplasmatales</taxon>
        <taxon>Thermogymnomonas</taxon>
    </lineage>
</organism>
<dbReference type="RefSeq" id="WP_229657449.1">
    <property type="nucleotide sequence ID" value="NZ_BMNY01000001.1"/>
</dbReference>
<dbReference type="Proteomes" id="UP000632195">
    <property type="component" value="Unassembled WGS sequence"/>
</dbReference>
<comment type="caution">
    <text evidence="1">The sequence shown here is derived from an EMBL/GenBank/DDBJ whole genome shotgun (WGS) entry which is preliminary data.</text>
</comment>
<dbReference type="EMBL" id="BMNY01000001">
    <property type="protein sequence ID" value="GGM69915.1"/>
    <property type="molecule type" value="Genomic_DNA"/>
</dbReference>
<evidence type="ECO:0000313" key="1">
    <source>
        <dbReference type="EMBL" id="GGM69915.1"/>
    </source>
</evidence>
<name>A0AA37BQM4_9ARCH</name>
<gene>
    <name evidence="1" type="ORF">GCM10007108_04980</name>
</gene>
<keyword evidence="2" id="KW-1185">Reference proteome</keyword>
<protein>
    <submittedName>
        <fullName evidence="1">Uncharacterized protein</fullName>
    </submittedName>
</protein>
<evidence type="ECO:0000313" key="2">
    <source>
        <dbReference type="Proteomes" id="UP000632195"/>
    </source>
</evidence>
<reference evidence="1" key="2">
    <citation type="submission" date="2022-09" db="EMBL/GenBank/DDBJ databases">
        <authorList>
            <person name="Sun Q."/>
            <person name="Ohkuma M."/>
        </authorList>
    </citation>
    <scope>NUCLEOTIDE SEQUENCE</scope>
    <source>
        <strain evidence="1">JCM 13583</strain>
    </source>
</reference>